<reference evidence="1" key="1">
    <citation type="submission" date="2022-07" db="EMBL/GenBank/DDBJ databases">
        <title>Phylogenomic reconstructions and comparative analyses of Kickxellomycotina fungi.</title>
        <authorList>
            <person name="Reynolds N.K."/>
            <person name="Stajich J.E."/>
            <person name="Barry K."/>
            <person name="Grigoriev I.V."/>
            <person name="Crous P."/>
            <person name="Smith M.E."/>
        </authorList>
    </citation>
    <scope>NUCLEOTIDE SEQUENCE</scope>
    <source>
        <strain evidence="1">RSA 861</strain>
    </source>
</reference>
<comment type="caution">
    <text evidence="1">The sequence shown here is derived from an EMBL/GenBank/DDBJ whole genome shotgun (WGS) entry which is preliminary data.</text>
</comment>
<keyword evidence="2" id="KW-1185">Reference proteome</keyword>
<dbReference type="Proteomes" id="UP001150569">
    <property type="component" value="Unassembled WGS sequence"/>
</dbReference>
<protein>
    <submittedName>
        <fullName evidence="1">Uncharacterized protein</fullName>
    </submittedName>
</protein>
<dbReference type="EMBL" id="JANBPT010000960">
    <property type="protein sequence ID" value="KAJ1911173.1"/>
    <property type="molecule type" value="Genomic_DNA"/>
</dbReference>
<organism evidence="1 2">
    <name type="scientific">Tieghemiomyces parasiticus</name>
    <dbReference type="NCBI Taxonomy" id="78921"/>
    <lineage>
        <taxon>Eukaryota</taxon>
        <taxon>Fungi</taxon>
        <taxon>Fungi incertae sedis</taxon>
        <taxon>Zoopagomycota</taxon>
        <taxon>Kickxellomycotina</taxon>
        <taxon>Dimargaritomycetes</taxon>
        <taxon>Dimargaritales</taxon>
        <taxon>Dimargaritaceae</taxon>
        <taxon>Tieghemiomyces</taxon>
    </lineage>
</organism>
<proteinExistence type="predicted"/>
<name>A0A9W7ZRB1_9FUNG</name>
<accession>A0A9W7ZRB1</accession>
<dbReference type="AlphaFoldDB" id="A0A9W7ZRB1"/>
<evidence type="ECO:0000313" key="1">
    <source>
        <dbReference type="EMBL" id="KAJ1911173.1"/>
    </source>
</evidence>
<sequence>MVCTNTPDPHLQVFVMAVCLCIAVPEGCSVPGFVTALRQRARPKATVAVNEKTTDRASIHELTEALQRVSRKIDRTELELDIMSHVVLNTNQRKVKRAKPSPADPAASLCRAFEVHTRPQKDDNRARVLRISRYLERLDVVADPNLPTAFLPDSLSEVFGQLMSEWNMAYRGLYVSILGLPDTGAVPHTNHTEKQFLVALGDWATCLGHWLDYVNLHREQLEPIGYQNLRHTVVAGLTGLLIWAEQIAVARLWHSLKNPEDYGETAKFDEVLAGDPTLTWVDVLQRHGGVAYLHALAQHLRHKERLWSNVHAGNFGLNSASTETPRTIPAIPWSELDADTEGSAEDVQWLLQNRRAYVYVYLLDRLVAGADRLDQADIGPLRAELKEIELRAARSDGPFTIQVALLRNLRIRLDLR</sequence>
<gene>
    <name evidence="1" type="ORF">IWQ60_010263</name>
</gene>
<evidence type="ECO:0000313" key="2">
    <source>
        <dbReference type="Proteomes" id="UP001150569"/>
    </source>
</evidence>